<dbReference type="Pfam" id="PF12776">
    <property type="entry name" value="Myb_DNA-bind_3"/>
    <property type="match status" value="1"/>
</dbReference>
<dbReference type="AlphaFoldDB" id="A0A0E0HCZ5"/>
<proteinExistence type="predicted"/>
<dbReference type="InterPro" id="IPR024752">
    <property type="entry name" value="Myb/SANT-like_dom"/>
</dbReference>
<dbReference type="HOGENOM" id="CLU_071411_0_0_1"/>
<evidence type="ECO:0000259" key="2">
    <source>
        <dbReference type="Pfam" id="PF12776"/>
    </source>
</evidence>
<reference evidence="3" key="1">
    <citation type="submission" date="2015-04" db="UniProtKB">
        <authorList>
            <consortium name="EnsemblPlants"/>
        </authorList>
    </citation>
    <scope>IDENTIFICATION</scope>
    <source>
        <strain evidence="3">SL10</strain>
    </source>
</reference>
<accession>A0A0E0HCZ5</accession>
<feature type="domain" description="Myb/SANT-like" evidence="2">
    <location>
        <begin position="8"/>
        <end position="91"/>
    </location>
</feature>
<dbReference type="PANTHER" id="PTHR47624">
    <property type="entry name" value="OS01G0204900 PROTEIN"/>
    <property type="match status" value="1"/>
</dbReference>
<dbReference type="EnsemblPlants" id="ONIVA05G13010.1">
    <property type="protein sequence ID" value="ONIVA05G13010.1"/>
    <property type="gene ID" value="ONIVA05G13010"/>
</dbReference>
<keyword evidence="4" id="KW-1185">Reference proteome</keyword>
<dbReference type="Gramene" id="ONIVA05G13010.1">
    <property type="protein sequence ID" value="ONIVA05G13010.1"/>
    <property type="gene ID" value="ONIVA05G13010"/>
</dbReference>
<dbReference type="PANTHER" id="PTHR47624:SF1">
    <property type="entry name" value="OS01G0204900 PROTEIN"/>
    <property type="match status" value="1"/>
</dbReference>
<organism evidence="3">
    <name type="scientific">Oryza nivara</name>
    <name type="common">Indian wild rice</name>
    <name type="synonym">Oryza sativa f. spontanea</name>
    <dbReference type="NCBI Taxonomy" id="4536"/>
    <lineage>
        <taxon>Eukaryota</taxon>
        <taxon>Viridiplantae</taxon>
        <taxon>Streptophyta</taxon>
        <taxon>Embryophyta</taxon>
        <taxon>Tracheophyta</taxon>
        <taxon>Spermatophyta</taxon>
        <taxon>Magnoliopsida</taxon>
        <taxon>Liliopsida</taxon>
        <taxon>Poales</taxon>
        <taxon>Poaceae</taxon>
        <taxon>BOP clade</taxon>
        <taxon>Oryzoideae</taxon>
        <taxon>Oryzeae</taxon>
        <taxon>Oryzinae</taxon>
        <taxon>Oryza</taxon>
    </lineage>
</organism>
<protein>
    <recommendedName>
        <fullName evidence="2">Myb/SANT-like domain-containing protein</fullName>
    </recommendedName>
</protein>
<dbReference type="Proteomes" id="UP000006591">
    <property type="component" value="Chromosome 5"/>
</dbReference>
<dbReference type="OMA" id="HPMTEDT"/>
<evidence type="ECO:0000313" key="3">
    <source>
        <dbReference type="EnsemblPlants" id="ONIVA05G13010.1"/>
    </source>
</evidence>
<dbReference type="eggNOG" id="ENOG502R55K">
    <property type="taxonomic scope" value="Eukaryota"/>
</dbReference>
<name>A0A0E0HCZ5_ORYNI</name>
<sequence length="257" mass="30018">MAGNNMVWQPQVVEEMLRYYKEKIQAEGRQFIFKEVHYEECAKQINEKYHTKFTSRQVYHKFHKLKAQWKVIMEAKNLNGANFDDVEKRFLYDETEVVQTNNFINLKAPYDHPMTEDTDFIGEKNGSPSDVDPSLHYDSDYLPEENNNRSSSSSKRPKGSKIDKGKRVKADDNPILHITGAMNNMSDTMRFTHVTHLNESLFKIIDEMVEYPTIVRLQLQTYLTTHESIAAMLKGRPLDAIKDYVAQWIVENYPAPM</sequence>
<dbReference type="STRING" id="4536.A0A0E0HCZ5"/>
<reference evidence="3" key="2">
    <citation type="submission" date="2018-04" db="EMBL/GenBank/DDBJ databases">
        <title>OnivRS2 (Oryza nivara Reference Sequence Version 2).</title>
        <authorList>
            <person name="Zhang J."/>
            <person name="Kudrna D."/>
            <person name="Lee S."/>
            <person name="Talag J."/>
            <person name="Rajasekar S."/>
            <person name="Welchert J."/>
            <person name="Hsing Y.-I."/>
            <person name="Wing R.A."/>
        </authorList>
    </citation>
    <scope>NUCLEOTIDE SEQUENCE [LARGE SCALE GENOMIC DNA]</scope>
    <source>
        <strain evidence="3">SL10</strain>
    </source>
</reference>
<evidence type="ECO:0000313" key="4">
    <source>
        <dbReference type="Proteomes" id="UP000006591"/>
    </source>
</evidence>
<evidence type="ECO:0000256" key="1">
    <source>
        <dbReference type="SAM" id="MobiDB-lite"/>
    </source>
</evidence>
<feature type="compositionally biased region" description="Low complexity" evidence="1">
    <location>
        <begin position="144"/>
        <end position="154"/>
    </location>
</feature>
<feature type="region of interest" description="Disordered" evidence="1">
    <location>
        <begin position="115"/>
        <end position="167"/>
    </location>
</feature>